<proteinExistence type="predicted"/>
<comment type="caution">
    <text evidence="1">The sequence shown here is derived from an EMBL/GenBank/DDBJ whole genome shotgun (WGS) entry which is preliminary data.</text>
</comment>
<sequence>METCIAVISDLGFSQLVTVENSKKPQIYGVIPYMEPEPLKLLHSGNILIFNNNFETAVISDLGFSQLVTVENSKKPQIYGVIPYMEPEPLKTAEEDDQIQDTSVQILDIIRIC</sequence>
<dbReference type="AlphaFoldDB" id="A0A397FYH4"/>
<keyword evidence="2" id="KW-1185">Reference proteome</keyword>
<dbReference type="EMBL" id="PQFF01000620">
    <property type="protein sequence ID" value="RHZ43811.1"/>
    <property type="molecule type" value="Genomic_DNA"/>
</dbReference>
<dbReference type="Gene3D" id="1.10.510.10">
    <property type="entry name" value="Transferase(Phosphotransferase) domain 1"/>
    <property type="match status" value="1"/>
</dbReference>
<name>A0A397FYH4_9GLOM</name>
<evidence type="ECO:0008006" key="3">
    <source>
        <dbReference type="Google" id="ProtNLM"/>
    </source>
</evidence>
<dbReference type="Proteomes" id="UP000266861">
    <property type="component" value="Unassembled WGS sequence"/>
</dbReference>
<gene>
    <name evidence="1" type="ORF">Glove_853g11</name>
</gene>
<evidence type="ECO:0000313" key="1">
    <source>
        <dbReference type="EMBL" id="RHZ43811.1"/>
    </source>
</evidence>
<evidence type="ECO:0000313" key="2">
    <source>
        <dbReference type="Proteomes" id="UP000266861"/>
    </source>
</evidence>
<organism evidence="1 2">
    <name type="scientific">Diversispora epigaea</name>
    <dbReference type="NCBI Taxonomy" id="1348612"/>
    <lineage>
        <taxon>Eukaryota</taxon>
        <taxon>Fungi</taxon>
        <taxon>Fungi incertae sedis</taxon>
        <taxon>Mucoromycota</taxon>
        <taxon>Glomeromycotina</taxon>
        <taxon>Glomeromycetes</taxon>
        <taxon>Diversisporales</taxon>
        <taxon>Diversisporaceae</taxon>
        <taxon>Diversispora</taxon>
    </lineage>
</organism>
<reference evidence="1 2" key="1">
    <citation type="submission" date="2018-08" db="EMBL/GenBank/DDBJ databases">
        <title>Genome and evolution of the arbuscular mycorrhizal fungus Diversispora epigaea (formerly Glomus versiforme) and its bacterial endosymbionts.</title>
        <authorList>
            <person name="Sun X."/>
            <person name="Fei Z."/>
            <person name="Harrison M."/>
        </authorList>
    </citation>
    <scope>NUCLEOTIDE SEQUENCE [LARGE SCALE GENOMIC DNA]</scope>
    <source>
        <strain evidence="1 2">IT104</strain>
    </source>
</reference>
<accession>A0A397FYH4</accession>
<protein>
    <recommendedName>
        <fullName evidence="3">Protein kinase domain-containing protein</fullName>
    </recommendedName>
</protein>